<protein>
    <submittedName>
        <fullName evidence="2">Uncharacterized protein</fullName>
    </submittedName>
</protein>
<feature type="region of interest" description="Disordered" evidence="1">
    <location>
        <begin position="1"/>
        <end position="124"/>
    </location>
</feature>
<dbReference type="EMBL" id="JAPZBU010000004">
    <property type="protein sequence ID" value="KAJ5407860.1"/>
    <property type="molecule type" value="Genomic_DNA"/>
</dbReference>
<feature type="compositionally biased region" description="Polar residues" evidence="1">
    <location>
        <begin position="21"/>
        <end position="54"/>
    </location>
</feature>
<evidence type="ECO:0000313" key="3">
    <source>
        <dbReference type="Proteomes" id="UP001147747"/>
    </source>
</evidence>
<feature type="compositionally biased region" description="Basic and acidic residues" evidence="1">
    <location>
        <begin position="55"/>
        <end position="74"/>
    </location>
</feature>
<evidence type="ECO:0000256" key="1">
    <source>
        <dbReference type="SAM" id="MobiDB-lite"/>
    </source>
</evidence>
<reference evidence="2" key="2">
    <citation type="journal article" date="2023" name="IMA Fungus">
        <title>Comparative genomic study of the Penicillium genus elucidates a diverse pangenome and 15 lateral gene transfer events.</title>
        <authorList>
            <person name="Petersen C."/>
            <person name="Sorensen T."/>
            <person name="Nielsen M.R."/>
            <person name="Sondergaard T.E."/>
            <person name="Sorensen J.L."/>
            <person name="Fitzpatrick D.A."/>
            <person name="Frisvad J.C."/>
            <person name="Nielsen K.L."/>
        </authorList>
    </citation>
    <scope>NUCLEOTIDE SEQUENCE</scope>
    <source>
        <strain evidence="2">IBT 29677</strain>
    </source>
</reference>
<feature type="compositionally biased region" description="Basic and acidic residues" evidence="1">
    <location>
        <begin position="94"/>
        <end position="105"/>
    </location>
</feature>
<feature type="compositionally biased region" description="Basic and acidic residues" evidence="1">
    <location>
        <begin position="9"/>
        <end position="20"/>
    </location>
</feature>
<accession>A0A9W9W826</accession>
<comment type="caution">
    <text evidence="2">The sequence shown here is derived from an EMBL/GenBank/DDBJ whole genome shotgun (WGS) entry which is preliminary data.</text>
</comment>
<proteinExistence type="predicted"/>
<dbReference type="AlphaFoldDB" id="A0A9W9W826"/>
<dbReference type="RefSeq" id="XP_056492175.1">
    <property type="nucleotide sequence ID" value="XM_056626380.1"/>
</dbReference>
<reference evidence="2" key="1">
    <citation type="submission" date="2022-12" db="EMBL/GenBank/DDBJ databases">
        <authorList>
            <person name="Petersen C."/>
        </authorList>
    </citation>
    <scope>NUCLEOTIDE SEQUENCE</scope>
    <source>
        <strain evidence="2">IBT 29677</strain>
    </source>
</reference>
<name>A0A9W9W826_9EURO</name>
<dbReference type="Proteomes" id="UP001147747">
    <property type="component" value="Unassembled WGS sequence"/>
</dbReference>
<keyword evidence="3" id="KW-1185">Reference proteome</keyword>
<dbReference type="GeneID" id="81365360"/>
<dbReference type="OrthoDB" id="2590867at2759"/>
<evidence type="ECO:0000313" key="2">
    <source>
        <dbReference type="EMBL" id="KAJ5407860.1"/>
    </source>
</evidence>
<gene>
    <name evidence="2" type="ORF">N7509_001743</name>
</gene>
<sequence length="124" mass="13423">MPQSSTSGGRHDSKVADRLDAQNSNAKSHGSPSEANSESQQHQRNGGASGNTDSPRNREQRPDSMNNGDRREDIAASNRFMPQSGKPAGIYNTQEEKDDQHREDIAASNRFMPQAGKPTGTSSL</sequence>
<organism evidence="2 3">
    <name type="scientific">Penicillium cosmopolitanum</name>
    <dbReference type="NCBI Taxonomy" id="1131564"/>
    <lineage>
        <taxon>Eukaryota</taxon>
        <taxon>Fungi</taxon>
        <taxon>Dikarya</taxon>
        <taxon>Ascomycota</taxon>
        <taxon>Pezizomycotina</taxon>
        <taxon>Eurotiomycetes</taxon>
        <taxon>Eurotiomycetidae</taxon>
        <taxon>Eurotiales</taxon>
        <taxon>Aspergillaceae</taxon>
        <taxon>Penicillium</taxon>
    </lineage>
</organism>